<dbReference type="AlphaFoldDB" id="A0A368N023"/>
<feature type="chain" id="PRO_5017057992" evidence="1">
    <location>
        <begin position="21"/>
        <end position="96"/>
    </location>
</feature>
<proteinExistence type="predicted"/>
<dbReference type="PROSITE" id="PS51257">
    <property type="entry name" value="PROKAR_LIPOPROTEIN"/>
    <property type="match status" value="1"/>
</dbReference>
<dbReference type="Proteomes" id="UP000252172">
    <property type="component" value="Unassembled WGS sequence"/>
</dbReference>
<feature type="signal peptide" evidence="1">
    <location>
        <begin position="1"/>
        <end position="20"/>
    </location>
</feature>
<dbReference type="EMBL" id="QPIE01000004">
    <property type="protein sequence ID" value="RCU42994.1"/>
    <property type="molecule type" value="Genomic_DNA"/>
</dbReference>
<evidence type="ECO:0000313" key="2">
    <source>
        <dbReference type="EMBL" id="RCU42994.1"/>
    </source>
</evidence>
<organism evidence="2 3">
    <name type="scientific">Chryseobacterium lacus</name>
    <dbReference type="NCBI Taxonomy" id="2058346"/>
    <lineage>
        <taxon>Bacteria</taxon>
        <taxon>Pseudomonadati</taxon>
        <taxon>Bacteroidota</taxon>
        <taxon>Flavobacteriia</taxon>
        <taxon>Flavobacteriales</taxon>
        <taxon>Weeksellaceae</taxon>
        <taxon>Chryseobacterium group</taxon>
        <taxon>Chryseobacterium</taxon>
    </lineage>
</organism>
<accession>A0A368N023</accession>
<reference evidence="2 3" key="1">
    <citation type="submission" date="2018-07" db="EMBL/GenBank/DDBJ databases">
        <title>Chryseobacterium lacus sp. nov., isolated from lake water.</title>
        <authorList>
            <person name="Li C.-M."/>
        </authorList>
    </citation>
    <scope>NUCLEOTIDE SEQUENCE [LARGE SCALE GENOMIC DNA]</scope>
    <source>
        <strain evidence="2 3">YLOS41</strain>
    </source>
</reference>
<protein>
    <submittedName>
        <fullName evidence="2">Uncharacterized protein</fullName>
    </submittedName>
</protein>
<sequence>MKYILILSSMLLMACNNSTTDCDCSQLRWQRTVDYQGTSDNVVATTDWNAQGTEEPINTTDCTADGTIAESGVVSTEVLTNGNIRKTEYEYRVTCF</sequence>
<evidence type="ECO:0000256" key="1">
    <source>
        <dbReference type="SAM" id="SignalP"/>
    </source>
</evidence>
<dbReference type="RefSeq" id="WP_114303580.1">
    <property type="nucleotide sequence ID" value="NZ_QPIE01000004.1"/>
</dbReference>
<gene>
    <name evidence="2" type="ORF">DQ356_06025</name>
</gene>
<keyword evidence="1" id="KW-0732">Signal</keyword>
<keyword evidence="3" id="KW-1185">Reference proteome</keyword>
<evidence type="ECO:0000313" key="3">
    <source>
        <dbReference type="Proteomes" id="UP000252172"/>
    </source>
</evidence>
<name>A0A368N023_9FLAO</name>
<dbReference type="OrthoDB" id="9887855at2"/>
<comment type="caution">
    <text evidence="2">The sequence shown here is derived from an EMBL/GenBank/DDBJ whole genome shotgun (WGS) entry which is preliminary data.</text>
</comment>